<name>A0A8H6AB37_PETAA</name>
<feature type="compositionally biased region" description="Polar residues" evidence="2">
    <location>
        <begin position="198"/>
        <end position="210"/>
    </location>
</feature>
<accession>A0A8H6AB37</accession>
<evidence type="ECO:0000256" key="2">
    <source>
        <dbReference type="SAM" id="MobiDB-lite"/>
    </source>
</evidence>
<comment type="caution">
    <text evidence="3">The sequence shown here is derived from an EMBL/GenBank/DDBJ whole genome shotgun (WGS) entry which is preliminary data.</text>
</comment>
<proteinExistence type="predicted"/>
<evidence type="ECO:0000313" key="3">
    <source>
        <dbReference type="EMBL" id="KAF5863937.1"/>
    </source>
</evidence>
<gene>
    <name evidence="3" type="ORF">ETB97_009044</name>
</gene>
<feature type="region of interest" description="Disordered" evidence="2">
    <location>
        <begin position="1"/>
        <end position="35"/>
    </location>
</feature>
<evidence type="ECO:0000256" key="1">
    <source>
        <dbReference type="SAM" id="Coils"/>
    </source>
</evidence>
<evidence type="ECO:0000313" key="4">
    <source>
        <dbReference type="Proteomes" id="UP000541154"/>
    </source>
</evidence>
<dbReference type="AlphaFoldDB" id="A0A8H6AB37"/>
<feature type="coiled-coil region" evidence="1">
    <location>
        <begin position="61"/>
        <end position="109"/>
    </location>
</feature>
<keyword evidence="1" id="KW-0175">Coiled coil</keyword>
<feature type="region of interest" description="Disordered" evidence="2">
    <location>
        <begin position="163"/>
        <end position="228"/>
    </location>
</feature>
<sequence>MNSQQDPFETPQAYENDSIQGVYTGSTPEPGGMQHANRLVRELLDNGQASRQYQTHLESLVEDWKAALRQERLRCNQLTQAMEDLQWVRKQLESALRHTTEDNQWLQQELHVQKSRSQVLESRVAALSSLSDSLLQTLVESQARSSQDASVDTFALLLEVQKQQVQNSSPKPTRPRNSVTSVAASEAGNLMKPDEQNGDVTSNVPVNMQDSCPEVANGTDQSSEASNYECRGDEDYEVSFAVGHQQESSRLLPFLDAHKHLSGPEIEQAYFRYAGIYRKELALKAKERRIQHGWLHGARKTRRRRETNQLVMSQVPRHSYIPPQVAGAMSETERVYPDSLGRAVRSDKQGDRSQAAFTPGDTATCDTSMLSSMIFDQPTLEAQYLSG</sequence>
<protein>
    <submittedName>
        <fullName evidence="3">Uncharacterized protein</fullName>
    </submittedName>
</protein>
<dbReference type="Proteomes" id="UP000541154">
    <property type="component" value="Unassembled WGS sequence"/>
</dbReference>
<feature type="compositionally biased region" description="Polar residues" evidence="2">
    <location>
        <begin position="163"/>
        <end position="183"/>
    </location>
</feature>
<feature type="compositionally biased region" description="Polar residues" evidence="2">
    <location>
        <begin position="1"/>
        <end position="27"/>
    </location>
</feature>
<organism evidence="3 4">
    <name type="scientific">Petromyces alliaceus</name>
    <name type="common">Aspergillus alliaceus</name>
    <dbReference type="NCBI Taxonomy" id="209559"/>
    <lineage>
        <taxon>Eukaryota</taxon>
        <taxon>Fungi</taxon>
        <taxon>Dikarya</taxon>
        <taxon>Ascomycota</taxon>
        <taxon>Pezizomycotina</taxon>
        <taxon>Eurotiomycetes</taxon>
        <taxon>Eurotiomycetidae</taxon>
        <taxon>Eurotiales</taxon>
        <taxon>Aspergillaceae</taxon>
        <taxon>Aspergillus</taxon>
        <taxon>Aspergillus subgen. Circumdati</taxon>
    </lineage>
</organism>
<dbReference type="EMBL" id="SPNV01000042">
    <property type="protein sequence ID" value="KAF5863937.1"/>
    <property type="molecule type" value="Genomic_DNA"/>
</dbReference>
<reference evidence="3 4" key="1">
    <citation type="submission" date="2019-04" db="EMBL/GenBank/DDBJ databases">
        <title>Aspergillus burnettii sp. nov., novel species from soil in southeast Queensland.</title>
        <authorList>
            <person name="Gilchrist C.L.M."/>
            <person name="Pitt J.I."/>
            <person name="Lange L."/>
            <person name="Lacey H.J."/>
            <person name="Vuong D."/>
            <person name="Midgley D.J."/>
            <person name="Greenfield P."/>
            <person name="Bradbury M."/>
            <person name="Lacey E."/>
            <person name="Busk P.K."/>
            <person name="Pilgaard B."/>
            <person name="Chooi Y.H."/>
            <person name="Piggott A.M."/>
        </authorList>
    </citation>
    <scope>NUCLEOTIDE SEQUENCE [LARGE SCALE GENOMIC DNA]</scope>
    <source>
        <strain evidence="3 4">FRR 5400</strain>
    </source>
</reference>
<keyword evidence="4" id="KW-1185">Reference proteome</keyword>